<dbReference type="SUPFAM" id="SSF53098">
    <property type="entry name" value="Ribonuclease H-like"/>
    <property type="match status" value="1"/>
</dbReference>
<dbReference type="Pfam" id="PF09299">
    <property type="entry name" value="Mu-transpos_C"/>
    <property type="match status" value="1"/>
</dbReference>
<gene>
    <name evidence="3" type="ORF">FUT82_12580</name>
</gene>
<dbReference type="Pfam" id="PF08279">
    <property type="entry name" value="HTH_11"/>
    <property type="match status" value="1"/>
</dbReference>
<dbReference type="AlphaFoldDB" id="A0AAE6IUU2"/>
<dbReference type="GO" id="GO:0003676">
    <property type="term" value="F:nucleic acid binding"/>
    <property type="evidence" value="ECO:0007669"/>
    <property type="project" value="InterPro"/>
</dbReference>
<feature type="domain" description="Transposase-like Mu C-terminal" evidence="2">
    <location>
        <begin position="414"/>
        <end position="477"/>
    </location>
</feature>
<dbReference type="RefSeq" id="WP_148879123.1">
    <property type="nucleotide sequence ID" value="NZ_CP042813.1"/>
</dbReference>
<feature type="domain" description="Helix-turn-helix type 11" evidence="1">
    <location>
        <begin position="39"/>
        <end position="64"/>
    </location>
</feature>
<organism evidence="3 4">
    <name type="scientific">Treponema phagedenis</name>
    <dbReference type="NCBI Taxonomy" id="162"/>
    <lineage>
        <taxon>Bacteria</taxon>
        <taxon>Pseudomonadati</taxon>
        <taxon>Spirochaetota</taxon>
        <taxon>Spirochaetia</taxon>
        <taxon>Spirochaetales</taxon>
        <taxon>Treponemataceae</taxon>
        <taxon>Treponema</taxon>
    </lineage>
</organism>
<dbReference type="Proteomes" id="UP000323594">
    <property type="component" value="Chromosome"/>
</dbReference>
<dbReference type="InterPro" id="IPR036397">
    <property type="entry name" value="RNaseH_sf"/>
</dbReference>
<protein>
    <submittedName>
        <fullName evidence="3">HTH domain-containing protein</fullName>
    </submittedName>
</protein>
<evidence type="ECO:0000259" key="1">
    <source>
        <dbReference type="Pfam" id="PF08279"/>
    </source>
</evidence>
<dbReference type="EMBL" id="CP042817">
    <property type="protein sequence ID" value="QEJ98749.1"/>
    <property type="molecule type" value="Genomic_DNA"/>
</dbReference>
<dbReference type="Gene3D" id="3.30.420.10">
    <property type="entry name" value="Ribonuclease H-like superfamily/Ribonuclease H"/>
    <property type="match status" value="1"/>
</dbReference>
<dbReference type="InterPro" id="IPR013196">
    <property type="entry name" value="HTH_11"/>
</dbReference>
<sequence length="645" mass="74358">MIPLNAALFQDNKKHGTKVAVYEAWMSRRPGLTNALAEAEIADRFGISVSTVRRYIKEIKENGYLPVPKPKQGRQVFAWDPEALKFLKTFYLTVRNNVGYCTVRNAYRATCIEAQERGWRVGSEPSAYKHIEIISSLLIDYTQGGRRSLDNLFYIARDLSGLKPFEVIVGDQHRFNFWVIGKDGQKFRPECYAWLDMRTRLPYGVSYEPGAYNFRTVARALRQGIIRFGKFGSTYNDNGKPETSKKIDWLVSSLQTFGMKYTDEAELYKTEDGHYALEDEQGEVIALAETCEIWHRKNRRIFARVKNAKTKPIERFFATFEQLLLDRCLPGYVRNLRSSAAEDEEANRRLNWQESNGYILHYEEFVEQANLALETYEKRIHSSLKRSPREEMMYAIEQEGWEPARLKMQDIQALFMEPDRRRVRNNRITINGIKYVGPNLTAQMVSENRNNIAGLSGKEIEVRFDPDNPEAGVYAIHPVTGEAIFLTPEKQVDFFDEKAVAAAIEEKNANIKAVTESYQNAIQGFGRVITSSRYKTLEQSKQIAAEVHETETKPQAMTDEAFAEAVGHSLELVIQDSKKQKPVYASERDRYEAIIDAVLDGAILSESDQEFKARYEKNMSEGERQFFENKITFGIEKRKEITQWH</sequence>
<reference evidence="3 4" key="1">
    <citation type="submission" date="2019-08" db="EMBL/GenBank/DDBJ databases">
        <authorList>
            <person name="Kuhnert P."/>
        </authorList>
    </citation>
    <scope>NUCLEOTIDE SEQUENCE [LARGE SCALE GENOMIC DNA]</scope>
    <source>
        <strain evidence="3 4">B36.5</strain>
    </source>
</reference>
<name>A0AAE6IUU2_TREPH</name>
<dbReference type="Gene3D" id="1.10.10.60">
    <property type="entry name" value="Homeodomain-like"/>
    <property type="match status" value="2"/>
</dbReference>
<dbReference type="InterPro" id="IPR012337">
    <property type="entry name" value="RNaseH-like_sf"/>
</dbReference>
<evidence type="ECO:0000259" key="2">
    <source>
        <dbReference type="Pfam" id="PF09299"/>
    </source>
</evidence>
<dbReference type="InterPro" id="IPR015378">
    <property type="entry name" value="Transposase-like_Mu_C"/>
</dbReference>
<evidence type="ECO:0000313" key="4">
    <source>
        <dbReference type="Proteomes" id="UP000323594"/>
    </source>
</evidence>
<proteinExistence type="predicted"/>
<accession>A0AAE6IUU2</accession>
<evidence type="ECO:0000313" key="3">
    <source>
        <dbReference type="EMBL" id="QEJ98749.1"/>
    </source>
</evidence>